<dbReference type="SUPFAM" id="SSF52743">
    <property type="entry name" value="Subtilisin-like"/>
    <property type="match status" value="1"/>
</dbReference>
<name>A0A172ZFQ3_9BACL</name>
<dbReference type="RefSeq" id="WP_060534285.1">
    <property type="nucleotide sequence ID" value="NZ_CP013023.1"/>
</dbReference>
<dbReference type="PROSITE" id="PS00138">
    <property type="entry name" value="SUBTILASE_SER"/>
    <property type="match status" value="1"/>
</dbReference>
<evidence type="ECO:0000256" key="5">
    <source>
        <dbReference type="ARBA" id="ARBA00022825"/>
    </source>
</evidence>
<dbReference type="PANTHER" id="PTHR43806">
    <property type="entry name" value="PEPTIDASE S8"/>
    <property type="match status" value="1"/>
</dbReference>
<dbReference type="CDD" id="cd07477">
    <property type="entry name" value="Peptidases_S8_Subtilisin_subset"/>
    <property type="match status" value="1"/>
</dbReference>
<feature type="active site" description="Charge relay system" evidence="6 7">
    <location>
        <position position="344"/>
    </location>
</feature>
<dbReference type="InterPro" id="IPR000209">
    <property type="entry name" value="Peptidase_S8/S53_dom"/>
</dbReference>
<dbReference type="PROSITE" id="PS00136">
    <property type="entry name" value="SUBTILASE_ASP"/>
    <property type="match status" value="1"/>
</dbReference>
<dbReference type="Proteomes" id="UP000078148">
    <property type="component" value="Chromosome"/>
</dbReference>
<comment type="similarity">
    <text evidence="1 7 8">Belongs to the peptidase S8 family.</text>
</comment>
<evidence type="ECO:0000313" key="11">
    <source>
        <dbReference type="EMBL" id="ANF96438.1"/>
    </source>
</evidence>
<feature type="active site" description="Charge relay system" evidence="6 7">
    <location>
        <position position="185"/>
    </location>
</feature>
<dbReference type="GO" id="GO:0006508">
    <property type="term" value="P:proteolysis"/>
    <property type="evidence" value="ECO:0007669"/>
    <property type="project" value="UniProtKB-KW"/>
</dbReference>
<dbReference type="PROSITE" id="PS51892">
    <property type="entry name" value="SUBTILASE"/>
    <property type="match status" value="1"/>
</dbReference>
<keyword evidence="3" id="KW-0479">Metal-binding</keyword>
<evidence type="ECO:0000256" key="8">
    <source>
        <dbReference type="RuleBase" id="RU003355"/>
    </source>
</evidence>
<dbReference type="InterPro" id="IPR022398">
    <property type="entry name" value="Peptidase_S8_His-AS"/>
</dbReference>
<dbReference type="PANTHER" id="PTHR43806:SF11">
    <property type="entry name" value="CEREVISIN-RELATED"/>
    <property type="match status" value="1"/>
</dbReference>
<feature type="active site" description="Charge relay system" evidence="6 7">
    <location>
        <position position="155"/>
    </location>
</feature>
<evidence type="ECO:0000256" key="9">
    <source>
        <dbReference type="SAM" id="SignalP"/>
    </source>
</evidence>
<dbReference type="InterPro" id="IPR015500">
    <property type="entry name" value="Peptidase_S8_subtilisin-rel"/>
</dbReference>
<dbReference type="InterPro" id="IPR034202">
    <property type="entry name" value="Subtilisin_Carlsberg-like"/>
</dbReference>
<dbReference type="OrthoDB" id="9798386at2"/>
<reference evidence="11 12" key="2">
    <citation type="journal article" date="2016" name="Int. J. Syst. Evol. Microbiol.">
        <title>Paenibacillus bovis sp. nov., isolated from raw yak (Bos grunniens) milk.</title>
        <authorList>
            <person name="Gao C."/>
            <person name="Han J."/>
            <person name="Liu Z."/>
            <person name="Xu X."/>
            <person name="Hang F."/>
            <person name="Wu Z."/>
        </authorList>
    </citation>
    <scope>NUCLEOTIDE SEQUENCE [LARGE SCALE GENOMIC DNA]</scope>
    <source>
        <strain evidence="11 12">BD3526</strain>
    </source>
</reference>
<accession>A0A172ZFQ3</accession>
<keyword evidence="2 7" id="KW-0645">Protease</keyword>
<keyword evidence="4 7" id="KW-0378">Hydrolase</keyword>
<feature type="signal peptide" evidence="9">
    <location>
        <begin position="1"/>
        <end position="36"/>
    </location>
</feature>
<evidence type="ECO:0000256" key="7">
    <source>
        <dbReference type="PROSITE-ProRule" id="PRU01240"/>
    </source>
</evidence>
<feature type="chain" id="PRO_5038660827" description="Peptidase S8/S53 domain-containing protein" evidence="9">
    <location>
        <begin position="37"/>
        <end position="409"/>
    </location>
</feature>
<dbReference type="Gene3D" id="3.40.50.200">
    <property type="entry name" value="Peptidase S8/S53 domain"/>
    <property type="match status" value="1"/>
</dbReference>
<evidence type="ECO:0000256" key="2">
    <source>
        <dbReference type="ARBA" id="ARBA00022670"/>
    </source>
</evidence>
<dbReference type="GO" id="GO:0046872">
    <property type="term" value="F:metal ion binding"/>
    <property type="evidence" value="ECO:0007669"/>
    <property type="project" value="UniProtKB-KW"/>
</dbReference>
<dbReference type="KEGG" id="pbv:AR543_10765"/>
<dbReference type="EMBL" id="CP013023">
    <property type="protein sequence ID" value="ANF96438.1"/>
    <property type="molecule type" value="Genomic_DNA"/>
</dbReference>
<reference evidence="12" key="1">
    <citation type="submission" date="2015-10" db="EMBL/GenBank/DDBJ databases">
        <title>Genome of Paenibacillus bovis sp. nov.</title>
        <authorList>
            <person name="Wu Z."/>
            <person name="Gao C."/>
            <person name="Liu Z."/>
            <person name="Zheng H."/>
        </authorList>
    </citation>
    <scope>NUCLEOTIDE SEQUENCE [LARGE SCALE GENOMIC DNA]</scope>
    <source>
        <strain evidence="12">BD3526</strain>
    </source>
</reference>
<sequence>MKLIQKMRQFKKSTITAAAVLPLLSALLLPSLISNSTTTPASASTQRYLVAYSGETGKQAINQIVPADVTMMDQLQMAAVDLTAAQKEQLSRQRGITRIQPNEVYASAAQAFAPTVKAVTVKPNEQASWGYGMIDAQIPLQAGYTGKGVKVAILDTGISAHPELKIAGGASVVNYTSSYADDNGHGTFIAGVIGAQDNGSGLIGEAPDAQIYGVKILDSKGNGSTEDLAKGINWAIQNRMDIVNMSIAFPQNSPAVEQMINAAEAKGILLIAAAGNKGTADASTDTIEYPAKAADQVIAVTAVDDTLQRASFSASGPEADVAAPGVSIVSTASNGKYELRNGTSVAAPFVTGMAAVLKQAHPELTNAQLRAAIEKSSIDLGQPGKDNLYGYGMISFNHLFDQSIIPASK</sequence>
<keyword evidence="12" id="KW-1185">Reference proteome</keyword>
<dbReference type="InterPro" id="IPR023827">
    <property type="entry name" value="Peptidase_S8_Asp-AS"/>
</dbReference>
<evidence type="ECO:0000256" key="3">
    <source>
        <dbReference type="ARBA" id="ARBA00022723"/>
    </source>
</evidence>
<keyword evidence="5 7" id="KW-0720">Serine protease</keyword>
<organism evidence="11 12">
    <name type="scientific">Paenibacillus bovis</name>
    <dbReference type="NCBI Taxonomy" id="1616788"/>
    <lineage>
        <taxon>Bacteria</taxon>
        <taxon>Bacillati</taxon>
        <taxon>Bacillota</taxon>
        <taxon>Bacilli</taxon>
        <taxon>Bacillales</taxon>
        <taxon>Paenibacillaceae</taxon>
        <taxon>Paenibacillus</taxon>
    </lineage>
</organism>
<evidence type="ECO:0000256" key="6">
    <source>
        <dbReference type="PIRSR" id="PIRSR615500-1"/>
    </source>
</evidence>
<dbReference type="GO" id="GO:0004252">
    <property type="term" value="F:serine-type endopeptidase activity"/>
    <property type="evidence" value="ECO:0007669"/>
    <property type="project" value="UniProtKB-UniRule"/>
</dbReference>
<dbReference type="AlphaFoldDB" id="A0A172ZFQ3"/>
<evidence type="ECO:0000256" key="4">
    <source>
        <dbReference type="ARBA" id="ARBA00022801"/>
    </source>
</evidence>
<dbReference type="InterPro" id="IPR023828">
    <property type="entry name" value="Peptidase_S8_Ser-AS"/>
</dbReference>
<dbReference type="InterPro" id="IPR036852">
    <property type="entry name" value="Peptidase_S8/S53_dom_sf"/>
</dbReference>
<evidence type="ECO:0000313" key="12">
    <source>
        <dbReference type="Proteomes" id="UP000078148"/>
    </source>
</evidence>
<feature type="domain" description="Peptidase S8/S53" evidence="10">
    <location>
        <begin position="146"/>
        <end position="392"/>
    </location>
</feature>
<evidence type="ECO:0000256" key="1">
    <source>
        <dbReference type="ARBA" id="ARBA00011073"/>
    </source>
</evidence>
<gene>
    <name evidence="11" type="ORF">AR543_10765</name>
</gene>
<dbReference type="Pfam" id="PF00082">
    <property type="entry name" value="Peptidase_S8"/>
    <property type="match status" value="1"/>
</dbReference>
<dbReference type="InterPro" id="IPR050131">
    <property type="entry name" value="Peptidase_S8_subtilisin-like"/>
</dbReference>
<protein>
    <recommendedName>
        <fullName evidence="10">Peptidase S8/S53 domain-containing protein</fullName>
    </recommendedName>
</protein>
<proteinExistence type="inferred from homology"/>
<dbReference type="STRING" id="1616788.AR543_10765"/>
<keyword evidence="9" id="KW-0732">Signal</keyword>
<dbReference type="PROSITE" id="PS00137">
    <property type="entry name" value="SUBTILASE_HIS"/>
    <property type="match status" value="1"/>
</dbReference>
<dbReference type="PRINTS" id="PR00723">
    <property type="entry name" value="SUBTILISIN"/>
</dbReference>
<evidence type="ECO:0000259" key="10">
    <source>
        <dbReference type="Pfam" id="PF00082"/>
    </source>
</evidence>